<dbReference type="RefSeq" id="WP_190998296.1">
    <property type="nucleotide sequence ID" value="NZ_JACXSI010000023.1"/>
</dbReference>
<gene>
    <name evidence="1" type="ORF">IEO70_10320</name>
</gene>
<evidence type="ECO:0000313" key="1">
    <source>
        <dbReference type="EMBL" id="MBD3108762.1"/>
    </source>
</evidence>
<dbReference type="NCBIfam" id="NF040878">
    <property type="entry name" value="SE1561_fam"/>
    <property type="match status" value="1"/>
</dbReference>
<sequence length="59" mass="7067">MGKPIYDKDDQVNFLKHRLTMFLEVLDNLDPEEADLEDVDRLLEILDELEVKCEQFKTR</sequence>
<dbReference type="InterPro" id="IPR047670">
    <property type="entry name" value="YfjT-like"/>
</dbReference>
<reference evidence="1" key="1">
    <citation type="submission" date="2020-09" db="EMBL/GenBank/DDBJ databases">
        <title>Bacillus faecalis sp. nov., a moderately halophilic bacterium isolated from cow faeces.</title>
        <authorList>
            <person name="Jiang L."/>
            <person name="Lee J."/>
        </authorList>
    </citation>
    <scope>NUCLEOTIDE SEQUENCE</scope>
    <source>
        <strain evidence="1">AGMB 02131</strain>
    </source>
</reference>
<protein>
    <submittedName>
        <fullName evidence="1">Uncharacterized protein</fullName>
    </submittedName>
</protein>
<accession>A0A927CXZ1</accession>
<organism evidence="1 2">
    <name type="scientific">Peribacillus faecalis</name>
    <dbReference type="NCBI Taxonomy" id="2772559"/>
    <lineage>
        <taxon>Bacteria</taxon>
        <taxon>Bacillati</taxon>
        <taxon>Bacillota</taxon>
        <taxon>Bacilli</taxon>
        <taxon>Bacillales</taxon>
        <taxon>Bacillaceae</taxon>
        <taxon>Peribacillus</taxon>
    </lineage>
</organism>
<proteinExistence type="predicted"/>
<comment type="caution">
    <text evidence="1">The sequence shown here is derived from an EMBL/GenBank/DDBJ whole genome shotgun (WGS) entry which is preliminary data.</text>
</comment>
<dbReference type="AlphaFoldDB" id="A0A927CXZ1"/>
<dbReference type="EMBL" id="JACXSI010000023">
    <property type="protein sequence ID" value="MBD3108762.1"/>
    <property type="molecule type" value="Genomic_DNA"/>
</dbReference>
<dbReference type="Proteomes" id="UP000602076">
    <property type="component" value="Unassembled WGS sequence"/>
</dbReference>
<name>A0A927CXZ1_9BACI</name>
<keyword evidence="2" id="KW-1185">Reference proteome</keyword>
<evidence type="ECO:0000313" key="2">
    <source>
        <dbReference type="Proteomes" id="UP000602076"/>
    </source>
</evidence>